<evidence type="ECO:0000313" key="1">
    <source>
        <dbReference type="EMBL" id="GAJ24989.1"/>
    </source>
</evidence>
<gene>
    <name evidence="1" type="ORF">S12H4_56308</name>
</gene>
<protein>
    <submittedName>
        <fullName evidence="1">Uncharacterized protein</fullName>
    </submittedName>
</protein>
<sequence>MKKLVINCPPDWEVEVIKEVIKVFSAAFTIGGGLTLVNSGPNVIQGSTKKKKLLGAFAPQYKGTFTIRENPSDGKDLEIDYDEGSILKNGKHGKWKIKNFWVHFHKGLNKILEKPYSYYEDGNFLKNSYD</sequence>
<proteinExistence type="predicted"/>
<reference evidence="1" key="1">
    <citation type="journal article" date="2014" name="Front. Microbiol.">
        <title>High frequency of phylogenetically diverse reductive dehalogenase-homologous genes in deep subseafloor sedimentary metagenomes.</title>
        <authorList>
            <person name="Kawai M."/>
            <person name="Futagami T."/>
            <person name="Toyoda A."/>
            <person name="Takaki Y."/>
            <person name="Nishi S."/>
            <person name="Hori S."/>
            <person name="Arai W."/>
            <person name="Tsubouchi T."/>
            <person name="Morono Y."/>
            <person name="Uchiyama I."/>
            <person name="Ito T."/>
            <person name="Fujiyama A."/>
            <person name="Inagaki F."/>
            <person name="Takami H."/>
        </authorList>
    </citation>
    <scope>NUCLEOTIDE SEQUENCE</scope>
    <source>
        <strain evidence="1">Expedition CK06-06</strain>
    </source>
</reference>
<dbReference type="EMBL" id="BARW01036241">
    <property type="protein sequence ID" value="GAJ24989.1"/>
    <property type="molecule type" value="Genomic_DNA"/>
</dbReference>
<organism evidence="1">
    <name type="scientific">marine sediment metagenome</name>
    <dbReference type="NCBI Taxonomy" id="412755"/>
    <lineage>
        <taxon>unclassified sequences</taxon>
        <taxon>metagenomes</taxon>
        <taxon>ecological metagenomes</taxon>
    </lineage>
</organism>
<comment type="caution">
    <text evidence="1">The sequence shown here is derived from an EMBL/GenBank/DDBJ whole genome shotgun (WGS) entry which is preliminary data.</text>
</comment>
<name>X1V5L5_9ZZZZ</name>
<dbReference type="AlphaFoldDB" id="X1V5L5"/>
<accession>X1V5L5</accession>